<evidence type="ECO:0000256" key="3">
    <source>
        <dbReference type="ARBA" id="ARBA00022525"/>
    </source>
</evidence>
<dbReference type="Pfam" id="PF12662">
    <property type="entry name" value="cEGF"/>
    <property type="match status" value="3"/>
</dbReference>
<name>A0A8C5NB85_GOUWI</name>
<dbReference type="CDD" id="cd00054">
    <property type="entry name" value="EGF_CA"/>
    <property type="match status" value="6"/>
</dbReference>
<dbReference type="GeneID" id="114463499"/>
<evidence type="ECO:0000256" key="6">
    <source>
        <dbReference type="ARBA" id="ARBA00022737"/>
    </source>
</evidence>
<evidence type="ECO:0000256" key="9">
    <source>
        <dbReference type="ARBA" id="ARBA00023180"/>
    </source>
</evidence>
<keyword evidence="3" id="KW-0964">Secreted</keyword>
<evidence type="ECO:0000256" key="8">
    <source>
        <dbReference type="ARBA" id="ARBA00023157"/>
    </source>
</evidence>
<dbReference type="RefSeq" id="XP_028302891.1">
    <property type="nucleotide sequence ID" value="XM_028447090.1"/>
</dbReference>
<protein>
    <submittedName>
        <fullName evidence="15">Fibulin-2-like</fullName>
    </submittedName>
</protein>
<gene>
    <name evidence="15" type="primary">fbln2</name>
</gene>
<dbReference type="InterPro" id="IPR026823">
    <property type="entry name" value="cEGF"/>
</dbReference>
<dbReference type="SMART" id="SM00179">
    <property type="entry name" value="EGF_CA"/>
    <property type="match status" value="9"/>
</dbReference>
<feature type="region of interest" description="Disordered" evidence="11">
    <location>
        <begin position="426"/>
        <end position="515"/>
    </location>
</feature>
<keyword evidence="4" id="KW-0272">Extracellular matrix</keyword>
<keyword evidence="12" id="KW-0732">Signal</keyword>
<dbReference type="InterPro" id="IPR018097">
    <property type="entry name" value="EGF_Ca-bd_CS"/>
</dbReference>
<evidence type="ECO:0000256" key="11">
    <source>
        <dbReference type="SAM" id="MobiDB-lite"/>
    </source>
</evidence>
<keyword evidence="6" id="KW-0677">Repeat</keyword>
<dbReference type="FunFam" id="2.10.25.10:FF:000139">
    <property type="entry name" value="Fibulin-1"/>
    <property type="match status" value="1"/>
</dbReference>
<feature type="domain" description="Anaphylatoxin-like" evidence="13">
    <location>
        <begin position="528"/>
        <end position="564"/>
    </location>
</feature>
<reference evidence="15" key="2">
    <citation type="submission" date="2025-08" db="UniProtKB">
        <authorList>
            <consortium name="Ensembl"/>
        </authorList>
    </citation>
    <scope>IDENTIFICATION</scope>
</reference>
<dbReference type="InterPro" id="IPR051145">
    <property type="entry name" value="GAS-SHBG-PROS"/>
</dbReference>
<sequence length="1267" mass="139043">MAEAILLSCTLLFFFLSWCRCQPDCSAVQCPLLDGCIEETLQRGACCASCSQKGCVCEGYQRYDCINAGFKNGKVPEGDSYFVDYGSTECSCPAGGGRISCHFISCPDVPANCIDFSEPPDGCVQCERIGCFQDGEKYEAGHSFHMAPCQVCHCPHEGGKLMCYEVPDCDPQGELTDDAYLHRLDQEQDTDHISTQFLFPPNGKLRLYDKEEEPDGHDSTQLPRNIPQPLVLPTTPLFGLYDAAYRSSAPEGWNRRDKLELREPHGAHDVLVDRQEMTGQVRGVKPSTARPQFTKASETVLRNSSLAGGSSTDPTDQIPAHKSIFSLNQELQREEKPEFSHVTTETQAGGLNTSDGSADTGLQSHTKGSRSGLDVEMHRIIEEQHGEHIHLQVLRTTLSPRKPLTAGSEERSSVDEFFTEKKDREELTVAEGKNNVLLTTERTYKPEPSTASPQNTTPPVHLTSTSIQPTGPHSVRKPEQKLLHPHTDANEESGERTNNQDQETHHLVSSLKPTGGPTVNGEDLLVSCCAIGRLWANENHHCDHMTLMDNNRQSVCSVLQKQCCLSSVKDVQCKVGVASARRGETCEKNRENSCSDDSFHVCCSCCALGLRMRREHRGCGIHQHLGFPCGHVFITCCEDEDHLSHFMVEKKRLSTDGPKEVSDRKFPKQAFFISGPDEDDDEDEDECQLNGGQLCQHLCTNMWGSYICGCHQGYTLQPDGHSCAPVNPEEDDRVTEAETSPSTISTTSSTMTSITSESSAPADPCASGNDACTQQCTAVGGRGLCSCFPGFSLMDDGLTCEDVDECVTNTHSCRQSQMCVNMVGSFVCEQQRRISCPEGFQQRRNVCVDIDECEDGTHTCGVGSVCENTVGSFLCGTKLTCLTGFTHDSHGNCVDVNECNAVVVPCGPGSSCINTVGSFTCRQRSKTCSYGYHSTSDGTKCVDVDECEVGVHRCGTSQICHNLPGTYRCDCQTGYKYDSLRKVCNDVNECWLRVCAHMCVNSPGSFHCSCSPGFFLASDGKNCEDVNECDQSPCSQQCANIHGSYQCYCQQGFSLKEDGHSCHDIDECSQSVGALCSFHCVNTEGSYQCSCPPIGYVLSANGHACRDVDECTSGTHNCSSEQRCYNLQGSYRCLSFDCPISYKKVSDTRCERVSCPANSLECQNAPMRISHYQLSFQNNIIVPAQIFRIGPSPTYSGDHVIVSIVKGNQDGYFSTRKLNSFTGAVYLQRQVGGAKDFLIDVEMKLLRQGTLTSFLSRIYVFITSSSM</sequence>
<feature type="compositionally biased region" description="Low complexity" evidence="11">
    <location>
        <begin position="737"/>
        <end position="756"/>
    </location>
</feature>
<feature type="compositionally biased region" description="Basic and acidic residues" evidence="11">
    <location>
        <begin position="476"/>
        <end position="495"/>
    </location>
</feature>
<dbReference type="PROSITE" id="PS01186">
    <property type="entry name" value="EGF_2"/>
    <property type="match status" value="4"/>
</dbReference>
<dbReference type="Gene3D" id="2.10.25.10">
    <property type="entry name" value="Laminin"/>
    <property type="match status" value="10"/>
</dbReference>
<evidence type="ECO:0000256" key="10">
    <source>
        <dbReference type="PROSITE-ProRule" id="PRU00076"/>
    </source>
</evidence>
<feature type="region of interest" description="Disordered" evidence="11">
    <location>
        <begin position="400"/>
        <end position="419"/>
    </location>
</feature>
<dbReference type="InterPro" id="IPR000742">
    <property type="entry name" value="EGF"/>
</dbReference>
<evidence type="ECO:0000256" key="4">
    <source>
        <dbReference type="ARBA" id="ARBA00022530"/>
    </source>
</evidence>
<feature type="region of interest" description="Disordered" evidence="11">
    <location>
        <begin position="332"/>
        <end position="373"/>
    </location>
</feature>
<evidence type="ECO:0000256" key="2">
    <source>
        <dbReference type="ARBA" id="ARBA00006127"/>
    </source>
</evidence>
<dbReference type="PANTHER" id="PTHR24040:SF13">
    <property type="entry name" value="FIBROPELLIN-1"/>
    <property type="match status" value="1"/>
</dbReference>
<feature type="compositionally biased region" description="Basic and acidic residues" evidence="11">
    <location>
        <begin position="408"/>
        <end position="419"/>
    </location>
</feature>
<dbReference type="FunFam" id="2.10.25.10:FF:000078">
    <property type="entry name" value="Fibulin-1"/>
    <property type="match status" value="1"/>
</dbReference>
<dbReference type="PANTHER" id="PTHR24040">
    <property type="entry name" value="LAMININ G-LIKE DOMAIN-CONTAINING PROTEIN"/>
    <property type="match status" value="1"/>
</dbReference>
<feature type="domain" description="EGF-like" evidence="14">
    <location>
        <begin position="986"/>
        <end position="1024"/>
    </location>
</feature>
<feature type="domain" description="EGF-like" evidence="14">
    <location>
        <begin position="943"/>
        <end position="985"/>
    </location>
</feature>
<comment type="similarity">
    <text evidence="2">Belongs to the fibulin family.</text>
</comment>
<dbReference type="PROSITE" id="PS01177">
    <property type="entry name" value="ANAPHYLATOXIN_1"/>
    <property type="match status" value="1"/>
</dbReference>
<dbReference type="PROSITE" id="PS01187">
    <property type="entry name" value="EGF_CA"/>
    <property type="match status" value="4"/>
</dbReference>
<dbReference type="AlphaFoldDB" id="A0A8C5NB85"/>
<evidence type="ECO:0000256" key="7">
    <source>
        <dbReference type="ARBA" id="ARBA00022837"/>
    </source>
</evidence>
<feature type="region of interest" description="Disordered" evidence="11">
    <location>
        <begin position="725"/>
        <end position="756"/>
    </location>
</feature>
<dbReference type="FunFam" id="2.10.25.10:FF:000010">
    <property type="entry name" value="Pro-epidermal growth factor"/>
    <property type="match status" value="1"/>
</dbReference>
<dbReference type="SMART" id="SM00181">
    <property type="entry name" value="EGF"/>
    <property type="match status" value="10"/>
</dbReference>
<dbReference type="InterPro" id="IPR000020">
    <property type="entry name" value="Anaphylatoxin/fibulin"/>
</dbReference>
<feature type="compositionally biased region" description="Polar residues" evidence="11">
    <location>
        <begin position="341"/>
        <end position="366"/>
    </location>
</feature>
<evidence type="ECO:0000256" key="1">
    <source>
        <dbReference type="ARBA" id="ARBA00004498"/>
    </source>
</evidence>
<dbReference type="SUPFAM" id="SSF57184">
    <property type="entry name" value="Growth factor receptor domain"/>
    <property type="match status" value="2"/>
</dbReference>
<dbReference type="SUPFAM" id="SSF57196">
    <property type="entry name" value="EGF/Laminin"/>
    <property type="match status" value="4"/>
</dbReference>
<keyword evidence="9" id="KW-0325">Glycoprotein</keyword>
<evidence type="ECO:0000313" key="16">
    <source>
        <dbReference type="Proteomes" id="UP000694680"/>
    </source>
</evidence>
<dbReference type="InterPro" id="IPR009030">
    <property type="entry name" value="Growth_fac_rcpt_cys_sf"/>
</dbReference>
<dbReference type="Ensembl" id="ENSGWIT00000046070.1">
    <property type="protein sequence ID" value="ENSGWIP00000042456.1"/>
    <property type="gene ID" value="ENSGWIG00000021298.1"/>
</dbReference>
<keyword evidence="5 10" id="KW-0245">EGF-like domain</keyword>
<feature type="compositionally biased region" description="Polar residues" evidence="11">
    <location>
        <begin position="289"/>
        <end position="315"/>
    </location>
</feature>
<dbReference type="InterPro" id="IPR000152">
    <property type="entry name" value="EGF-type_Asp/Asn_hydroxyl_site"/>
</dbReference>
<dbReference type="SMART" id="SM00104">
    <property type="entry name" value="ANATO"/>
    <property type="match status" value="3"/>
</dbReference>
<proteinExistence type="inferred from homology"/>
<dbReference type="InterPro" id="IPR049883">
    <property type="entry name" value="NOTCH1_EGF-like"/>
</dbReference>
<dbReference type="OrthoDB" id="4062651at2759"/>
<dbReference type="Pfam" id="PF07645">
    <property type="entry name" value="EGF_CA"/>
    <property type="match status" value="5"/>
</dbReference>
<dbReference type="InterPro" id="IPR056612">
    <property type="entry name" value="FIBL-2_dom"/>
</dbReference>
<dbReference type="InterPro" id="IPR001881">
    <property type="entry name" value="EGF-like_Ca-bd_dom"/>
</dbReference>
<evidence type="ECO:0000256" key="5">
    <source>
        <dbReference type="ARBA" id="ARBA00022536"/>
    </source>
</evidence>
<dbReference type="GO" id="GO:0005576">
    <property type="term" value="C:extracellular region"/>
    <property type="evidence" value="ECO:0007669"/>
    <property type="project" value="InterPro"/>
</dbReference>
<organism evidence="15 16">
    <name type="scientific">Gouania willdenowi</name>
    <name type="common">Blunt-snouted clingfish</name>
    <name type="synonym">Lepadogaster willdenowi</name>
    <dbReference type="NCBI Taxonomy" id="441366"/>
    <lineage>
        <taxon>Eukaryota</taxon>
        <taxon>Metazoa</taxon>
        <taxon>Chordata</taxon>
        <taxon>Craniata</taxon>
        <taxon>Vertebrata</taxon>
        <taxon>Euteleostomi</taxon>
        <taxon>Actinopterygii</taxon>
        <taxon>Neopterygii</taxon>
        <taxon>Teleostei</taxon>
        <taxon>Neoteleostei</taxon>
        <taxon>Acanthomorphata</taxon>
        <taxon>Ovalentaria</taxon>
        <taxon>Blenniimorphae</taxon>
        <taxon>Blenniiformes</taxon>
        <taxon>Gobiesocoidei</taxon>
        <taxon>Gobiesocidae</taxon>
        <taxon>Gobiesocinae</taxon>
        <taxon>Gouania</taxon>
    </lineage>
</organism>
<dbReference type="RefSeq" id="XP_028302889.1">
    <property type="nucleotide sequence ID" value="XM_028447088.1"/>
</dbReference>
<comment type="caution">
    <text evidence="10">Lacks conserved residue(s) required for the propagation of feature annotation.</text>
</comment>
<keyword evidence="8" id="KW-1015">Disulfide bond</keyword>
<dbReference type="CTD" id="2199"/>
<feature type="region of interest" description="Disordered" evidence="11">
    <location>
        <begin position="208"/>
        <end position="229"/>
    </location>
</feature>
<dbReference type="PROSITE" id="PS00010">
    <property type="entry name" value="ASX_HYDROXYL"/>
    <property type="match status" value="4"/>
</dbReference>
<evidence type="ECO:0000259" key="13">
    <source>
        <dbReference type="PROSITE" id="PS01178"/>
    </source>
</evidence>
<keyword evidence="16" id="KW-1185">Reference proteome</keyword>
<dbReference type="GO" id="GO:0005509">
    <property type="term" value="F:calcium ion binding"/>
    <property type="evidence" value="ECO:0007669"/>
    <property type="project" value="InterPro"/>
</dbReference>
<feature type="signal peptide" evidence="12">
    <location>
        <begin position="1"/>
        <end position="21"/>
    </location>
</feature>
<feature type="domain" description="EGF-like" evidence="14">
    <location>
        <begin position="1025"/>
        <end position="1063"/>
    </location>
</feature>
<comment type="subcellular location">
    <subcellularLocation>
        <location evidence="1">Secreted</location>
        <location evidence="1">Extracellular space</location>
        <location evidence="1">Extracellular matrix</location>
    </subcellularLocation>
</comment>
<feature type="compositionally biased region" description="Polar residues" evidence="11">
    <location>
        <begin position="449"/>
        <end position="471"/>
    </location>
</feature>
<dbReference type="Pfam" id="PF22914">
    <property type="entry name" value="Fibulin_C"/>
    <property type="match status" value="1"/>
</dbReference>
<evidence type="ECO:0000259" key="14">
    <source>
        <dbReference type="PROSITE" id="PS50026"/>
    </source>
</evidence>
<reference evidence="15" key="3">
    <citation type="submission" date="2025-09" db="UniProtKB">
        <authorList>
            <consortium name="Ensembl"/>
        </authorList>
    </citation>
    <scope>IDENTIFICATION</scope>
</reference>
<dbReference type="Pfam" id="PF24532">
    <property type="entry name" value="FIBL-2"/>
    <property type="match status" value="1"/>
</dbReference>
<reference evidence="15" key="1">
    <citation type="submission" date="2020-06" db="EMBL/GenBank/DDBJ databases">
        <authorList>
            <consortium name="Wellcome Sanger Institute Data Sharing"/>
        </authorList>
    </citation>
    <scope>NUCLEOTIDE SEQUENCE [LARGE SCALE GENOMIC DNA]</scope>
</reference>
<dbReference type="PROSITE" id="PS50026">
    <property type="entry name" value="EGF_3"/>
    <property type="match status" value="3"/>
</dbReference>
<dbReference type="Proteomes" id="UP000694680">
    <property type="component" value="Chromosome 5"/>
</dbReference>
<accession>A0A8C5NB85</accession>
<feature type="region of interest" description="Disordered" evidence="11">
    <location>
        <begin position="274"/>
        <end position="320"/>
    </location>
</feature>
<dbReference type="PROSITE" id="PS01178">
    <property type="entry name" value="ANAPHYLATOXIN_2"/>
    <property type="match status" value="1"/>
</dbReference>
<evidence type="ECO:0000256" key="12">
    <source>
        <dbReference type="SAM" id="SignalP"/>
    </source>
</evidence>
<dbReference type="InterPro" id="IPR055088">
    <property type="entry name" value="Fibulin_C"/>
</dbReference>
<keyword evidence="7" id="KW-0106">Calcium</keyword>
<evidence type="ECO:0000313" key="15">
    <source>
        <dbReference type="Ensembl" id="ENSGWIP00000042456.1"/>
    </source>
</evidence>
<dbReference type="FunFam" id="2.10.25.10:FF:000240">
    <property type="entry name" value="Vitamin K-dependent protein S"/>
    <property type="match status" value="1"/>
</dbReference>
<feature type="chain" id="PRO_5034329629" evidence="12">
    <location>
        <begin position="22"/>
        <end position="1267"/>
    </location>
</feature>